<sequence length="101" mass="11257">MFVTFVLDYSFFFGGKSLRLSRSLEENNEVKDEFQGTSRYKLGRDGKTYEHKVDKVYSFGSGSKVSTSGKGYCGALGHGDEIDKTTLELLASLKNHFAVQV</sequence>
<dbReference type="EMBL" id="CM042011">
    <property type="protein sequence ID" value="KAI3766073.1"/>
    <property type="molecule type" value="Genomic_DNA"/>
</dbReference>
<organism evidence="1 2">
    <name type="scientific">Cichorium intybus</name>
    <name type="common">Chicory</name>
    <dbReference type="NCBI Taxonomy" id="13427"/>
    <lineage>
        <taxon>Eukaryota</taxon>
        <taxon>Viridiplantae</taxon>
        <taxon>Streptophyta</taxon>
        <taxon>Embryophyta</taxon>
        <taxon>Tracheophyta</taxon>
        <taxon>Spermatophyta</taxon>
        <taxon>Magnoliopsida</taxon>
        <taxon>eudicotyledons</taxon>
        <taxon>Gunneridae</taxon>
        <taxon>Pentapetalae</taxon>
        <taxon>asterids</taxon>
        <taxon>campanulids</taxon>
        <taxon>Asterales</taxon>
        <taxon>Asteraceae</taxon>
        <taxon>Cichorioideae</taxon>
        <taxon>Cichorieae</taxon>
        <taxon>Cichoriinae</taxon>
        <taxon>Cichorium</taxon>
    </lineage>
</organism>
<name>A0ACB9F408_CICIN</name>
<protein>
    <submittedName>
        <fullName evidence="1">Uncharacterized protein</fullName>
    </submittedName>
</protein>
<comment type="caution">
    <text evidence="1">The sequence shown here is derived from an EMBL/GenBank/DDBJ whole genome shotgun (WGS) entry which is preliminary data.</text>
</comment>
<gene>
    <name evidence="1" type="ORF">L2E82_16122</name>
</gene>
<reference evidence="1 2" key="2">
    <citation type="journal article" date="2022" name="Mol. Ecol. Resour.">
        <title>The genomes of chicory, endive, great burdock and yacon provide insights into Asteraceae paleo-polyploidization history and plant inulin production.</title>
        <authorList>
            <person name="Fan W."/>
            <person name="Wang S."/>
            <person name="Wang H."/>
            <person name="Wang A."/>
            <person name="Jiang F."/>
            <person name="Liu H."/>
            <person name="Zhao H."/>
            <person name="Xu D."/>
            <person name="Zhang Y."/>
        </authorList>
    </citation>
    <scope>NUCLEOTIDE SEQUENCE [LARGE SCALE GENOMIC DNA]</scope>
    <source>
        <strain evidence="2">cv. Punajuju</strain>
        <tissue evidence="1">Leaves</tissue>
    </source>
</reference>
<evidence type="ECO:0000313" key="2">
    <source>
        <dbReference type="Proteomes" id="UP001055811"/>
    </source>
</evidence>
<accession>A0ACB9F408</accession>
<dbReference type="Proteomes" id="UP001055811">
    <property type="component" value="Linkage Group LG03"/>
</dbReference>
<reference evidence="2" key="1">
    <citation type="journal article" date="2022" name="Mol. Ecol. Resour.">
        <title>The genomes of chicory, endive, great burdock and yacon provide insights into Asteraceae palaeo-polyploidization history and plant inulin production.</title>
        <authorList>
            <person name="Fan W."/>
            <person name="Wang S."/>
            <person name="Wang H."/>
            <person name="Wang A."/>
            <person name="Jiang F."/>
            <person name="Liu H."/>
            <person name="Zhao H."/>
            <person name="Xu D."/>
            <person name="Zhang Y."/>
        </authorList>
    </citation>
    <scope>NUCLEOTIDE SEQUENCE [LARGE SCALE GENOMIC DNA]</scope>
    <source>
        <strain evidence="2">cv. Punajuju</strain>
    </source>
</reference>
<proteinExistence type="predicted"/>
<keyword evidence="2" id="KW-1185">Reference proteome</keyword>
<evidence type="ECO:0000313" key="1">
    <source>
        <dbReference type="EMBL" id="KAI3766073.1"/>
    </source>
</evidence>